<evidence type="ECO:0000256" key="6">
    <source>
        <dbReference type="ARBA" id="ARBA00023136"/>
    </source>
</evidence>
<comment type="similarity">
    <text evidence="2">Belongs to the glutamate-gated ion channel (TC 1.A.10.1) family.</text>
</comment>
<evidence type="ECO:0000256" key="1">
    <source>
        <dbReference type="ARBA" id="ARBA00004651"/>
    </source>
</evidence>
<sequence length="544" mass="62686">MFLRHIILLCVIINCDCLNTKACVSKLIETYFIPNSTINFIIDCVDMDDIPFFIENSRTVTNLSMPVKNVVTVYPNYLIYSKNTLLDNIFNKLRQSALWNVNNKQNAKVVLILTAYDEKSILGIVHKDFFNEAVIINNNILYEFNAVAQKIQINRDCNFGKVISKSLKMLKNNSYKFISISKMKKASNSPAYKAVHGILDFIENILEMKFSSLFVDEKDFLINVDERSITTVMQRLEQMYEMYEISQVYFRDEMAWYIPKPSRISAVRLILSIFTITIWICIIATFFTVCIVWCYLEHRDSKRYVTSYSKSMLNVLALSLGSSIYWSPKRTFLKILLIFYAVYCLHICSVFQGSLIRALAEPPYEERINSVEKLADSDLPIALYTSGVLLFTGRDISKGLFQKLNKKVIEIDHFNWTKLITTMSVYKNFSSFGGISVAKMYLTDDTPIDVLKHNTFLATLEAVLVMKKGNPAMSVVNLAISRIFESGLYQKIISEALREKVKIIKYPDLIFKINLNHVIGVFILWFFGLLCSTIAFCIELKQRT</sequence>
<evidence type="ECO:0000313" key="13">
    <source>
        <dbReference type="Proteomes" id="UP001353858"/>
    </source>
</evidence>
<dbReference type="Proteomes" id="UP001353858">
    <property type="component" value="Unassembled WGS sequence"/>
</dbReference>
<evidence type="ECO:0000313" key="12">
    <source>
        <dbReference type="EMBL" id="KAK4881080.1"/>
    </source>
</evidence>
<protein>
    <recommendedName>
        <fullName evidence="11">Ionotropic glutamate receptor C-terminal domain-containing protein</fullName>
    </recommendedName>
</protein>
<evidence type="ECO:0000256" key="9">
    <source>
        <dbReference type="SAM" id="Phobius"/>
    </source>
</evidence>
<evidence type="ECO:0000256" key="8">
    <source>
        <dbReference type="ARBA" id="ARBA00023180"/>
    </source>
</evidence>
<feature type="chain" id="PRO_5042927576" description="Ionotropic glutamate receptor C-terminal domain-containing protein" evidence="10">
    <location>
        <begin position="18"/>
        <end position="544"/>
    </location>
</feature>
<dbReference type="Pfam" id="PF00060">
    <property type="entry name" value="Lig_chan"/>
    <property type="match status" value="1"/>
</dbReference>
<evidence type="ECO:0000256" key="5">
    <source>
        <dbReference type="ARBA" id="ARBA00022989"/>
    </source>
</evidence>
<dbReference type="SUPFAM" id="SSF53850">
    <property type="entry name" value="Periplasmic binding protein-like II"/>
    <property type="match status" value="1"/>
</dbReference>
<organism evidence="12 13">
    <name type="scientific">Aquatica leii</name>
    <dbReference type="NCBI Taxonomy" id="1421715"/>
    <lineage>
        <taxon>Eukaryota</taxon>
        <taxon>Metazoa</taxon>
        <taxon>Ecdysozoa</taxon>
        <taxon>Arthropoda</taxon>
        <taxon>Hexapoda</taxon>
        <taxon>Insecta</taxon>
        <taxon>Pterygota</taxon>
        <taxon>Neoptera</taxon>
        <taxon>Endopterygota</taxon>
        <taxon>Coleoptera</taxon>
        <taxon>Polyphaga</taxon>
        <taxon>Elateriformia</taxon>
        <taxon>Elateroidea</taxon>
        <taxon>Lampyridae</taxon>
        <taxon>Luciolinae</taxon>
        <taxon>Aquatica</taxon>
    </lineage>
</organism>
<feature type="transmembrane region" description="Helical" evidence="9">
    <location>
        <begin position="332"/>
        <end position="351"/>
    </location>
</feature>
<evidence type="ECO:0000256" key="2">
    <source>
        <dbReference type="ARBA" id="ARBA00008685"/>
    </source>
</evidence>
<keyword evidence="13" id="KW-1185">Reference proteome</keyword>
<keyword evidence="5 9" id="KW-1133">Transmembrane helix</keyword>
<dbReference type="GO" id="GO:0050906">
    <property type="term" value="P:detection of stimulus involved in sensory perception"/>
    <property type="evidence" value="ECO:0007669"/>
    <property type="project" value="UniProtKB-ARBA"/>
</dbReference>
<dbReference type="Gene3D" id="1.10.287.70">
    <property type="match status" value="1"/>
</dbReference>
<reference evidence="13" key="1">
    <citation type="submission" date="2023-01" db="EMBL/GenBank/DDBJ databases">
        <title>Key to firefly adult light organ development and bioluminescence: homeobox transcription factors regulate luciferase expression and transportation to peroxisome.</title>
        <authorList>
            <person name="Fu X."/>
        </authorList>
    </citation>
    <scope>NUCLEOTIDE SEQUENCE [LARGE SCALE GENOMIC DNA]</scope>
</reference>
<keyword evidence="3" id="KW-1003">Cell membrane</keyword>
<feature type="signal peptide" evidence="10">
    <location>
        <begin position="1"/>
        <end position="17"/>
    </location>
</feature>
<dbReference type="EMBL" id="JARPUR010000002">
    <property type="protein sequence ID" value="KAK4881080.1"/>
    <property type="molecule type" value="Genomic_DNA"/>
</dbReference>
<dbReference type="PANTHER" id="PTHR42643:SF38">
    <property type="entry name" value="IONOTROPIC RECEPTOR 100A"/>
    <property type="match status" value="1"/>
</dbReference>
<comment type="caution">
    <text evidence="12">The sequence shown here is derived from an EMBL/GenBank/DDBJ whole genome shotgun (WGS) entry which is preliminary data.</text>
</comment>
<evidence type="ECO:0000256" key="7">
    <source>
        <dbReference type="ARBA" id="ARBA00023170"/>
    </source>
</evidence>
<name>A0AAN7P5B1_9COLE</name>
<evidence type="ECO:0000256" key="4">
    <source>
        <dbReference type="ARBA" id="ARBA00022692"/>
    </source>
</evidence>
<keyword evidence="4 9" id="KW-0812">Transmembrane</keyword>
<keyword evidence="7" id="KW-0675">Receptor</keyword>
<dbReference type="PANTHER" id="PTHR42643">
    <property type="entry name" value="IONOTROPIC RECEPTOR 20A-RELATED"/>
    <property type="match status" value="1"/>
</dbReference>
<evidence type="ECO:0000256" key="3">
    <source>
        <dbReference type="ARBA" id="ARBA00022475"/>
    </source>
</evidence>
<dbReference type="InterPro" id="IPR001320">
    <property type="entry name" value="Iontro_rcpt_C"/>
</dbReference>
<dbReference type="InterPro" id="IPR052192">
    <property type="entry name" value="Insect_Ionotropic_Sensory_Rcpt"/>
</dbReference>
<dbReference type="GO" id="GO:0015276">
    <property type="term" value="F:ligand-gated monoatomic ion channel activity"/>
    <property type="evidence" value="ECO:0007669"/>
    <property type="project" value="InterPro"/>
</dbReference>
<evidence type="ECO:0000256" key="10">
    <source>
        <dbReference type="SAM" id="SignalP"/>
    </source>
</evidence>
<feature type="domain" description="Ionotropic glutamate receptor C-terminal" evidence="11">
    <location>
        <begin position="276"/>
        <end position="527"/>
    </location>
</feature>
<feature type="transmembrane region" description="Helical" evidence="9">
    <location>
        <begin position="269"/>
        <end position="296"/>
    </location>
</feature>
<dbReference type="GO" id="GO:0005886">
    <property type="term" value="C:plasma membrane"/>
    <property type="evidence" value="ECO:0007669"/>
    <property type="project" value="UniProtKB-SubCell"/>
</dbReference>
<accession>A0AAN7P5B1</accession>
<gene>
    <name evidence="12" type="ORF">RN001_004399</name>
</gene>
<dbReference type="AlphaFoldDB" id="A0AAN7P5B1"/>
<proteinExistence type="inferred from homology"/>
<comment type="subcellular location">
    <subcellularLocation>
        <location evidence="1">Cell membrane</location>
        <topology evidence="1">Multi-pass membrane protein</topology>
    </subcellularLocation>
</comment>
<feature type="transmembrane region" description="Helical" evidence="9">
    <location>
        <begin position="515"/>
        <end position="536"/>
    </location>
</feature>
<keyword evidence="6 9" id="KW-0472">Membrane</keyword>
<evidence type="ECO:0000259" key="11">
    <source>
        <dbReference type="Pfam" id="PF00060"/>
    </source>
</evidence>
<keyword evidence="8" id="KW-0325">Glycoprotein</keyword>
<keyword evidence="10" id="KW-0732">Signal</keyword>